<evidence type="ECO:0000256" key="10">
    <source>
        <dbReference type="ARBA" id="ARBA00064135"/>
    </source>
</evidence>
<evidence type="ECO:0000259" key="14">
    <source>
        <dbReference type="Pfam" id="PF23097"/>
    </source>
</evidence>
<dbReference type="Pfam" id="PF23098">
    <property type="entry name" value="Beta-prop_NOL10_N"/>
    <property type="match status" value="1"/>
</dbReference>
<dbReference type="Proteomes" id="UP000095085">
    <property type="component" value="Unassembled WGS sequence"/>
</dbReference>
<dbReference type="InterPro" id="IPR036322">
    <property type="entry name" value="WD40_repeat_dom_sf"/>
</dbReference>
<evidence type="ECO:0000313" key="17">
    <source>
        <dbReference type="Proteomes" id="UP000095085"/>
    </source>
</evidence>
<gene>
    <name evidence="16" type="ORF">HYPBUDRAFT_121078</name>
</gene>
<reference evidence="17" key="1">
    <citation type="submission" date="2016-05" db="EMBL/GenBank/DDBJ databases">
        <title>Comparative genomics of biotechnologically important yeasts.</title>
        <authorList>
            <consortium name="DOE Joint Genome Institute"/>
            <person name="Riley R."/>
            <person name="Haridas S."/>
            <person name="Wolfe K.H."/>
            <person name="Lopes M.R."/>
            <person name="Hittinger C.T."/>
            <person name="Goker M."/>
            <person name="Salamov A."/>
            <person name="Wisecaver J."/>
            <person name="Long T.M."/>
            <person name="Aerts A.L."/>
            <person name="Barry K."/>
            <person name="Choi C."/>
            <person name="Clum A."/>
            <person name="Coughlan A.Y."/>
            <person name="Deshpande S."/>
            <person name="Douglass A.P."/>
            <person name="Hanson S.J."/>
            <person name="Klenk H.-P."/>
            <person name="Labutti K."/>
            <person name="Lapidus A."/>
            <person name="Lindquist E."/>
            <person name="Lipzen A."/>
            <person name="Meier-Kolthoff J.P."/>
            <person name="Ohm R.A."/>
            <person name="Otillar R.P."/>
            <person name="Pangilinan J."/>
            <person name="Peng Y."/>
            <person name="Rokas A."/>
            <person name="Rosa C.A."/>
            <person name="Scheuner C."/>
            <person name="Sibirny A.A."/>
            <person name="Slot J.C."/>
            <person name="Stielow J.B."/>
            <person name="Sun H."/>
            <person name="Kurtzman C.P."/>
            <person name="Blackwell M."/>
            <person name="Grigoriev I.V."/>
            <person name="Jeffries T.W."/>
        </authorList>
    </citation>
    <scope>NUCLEOTIDE SEQUENCE [LARGE SCALE GENOMIC DNA]</scope>
    <source>
        <strain evidence="17">NRRL Y-1933</strain>
    </source>
</reference>
<feature type="compositionally biased region" description="Basic and acidic residues" evidence="12">
    <location>
        <begin position="496"/>
        <end position="515"/>
    </location>
</feature>
<dbReference type="PANTHER" id="PTHR14927">
    <property type="entry name" value="NUCLEOLAR PROTEIN 10"/>
    <property type="match status" value="1"/>
</dbReference>
<dbReference type="GO" id="GO:0030686">
    <property type="term" value="C:90S preribosome"/>
    <property type="evidence" value="ECO:0007669"/>
    <property type="project" value="TreeGrafter"/>
</dbReference>
<protein>
    <submittedName>
        <fullName evidence="16">WD40 repeat-like protein</fullName>
    </submittedName>
</protein>
<dbReference type="InterPro" id="IPR012580">
    <property type="entry name" value="NUC153"/>
</dbReference>
<feature type="domain" description="Nucleolar protein 10-like N-terminal" evidence="15">
    <location>
        <begin position="21"/>
        <end position="367"/>
    </location>
</feature>
<evidence type="ECO:0000256" key="4">
    <source>
        <dbReference type="ARBA" id="ARBA00022552"/>
    </source>
</evidence>
<keyword evidence="3" id="KW-0690">Ribosome biogenesis</keyword>
<evidence type="ECO:0000256" key="9">
    <source>
        <dbReference type="ARBA" id="ARBA00058105"/>
    </source>
</evidence>
<dbReference type="EMBL" id="KV454539">
    <property type="protein sequence ID" value="ODV69020.1"/>
    <property type="molecule type" value="Genomic_DNA"/>
</dbReference>
<keyword evidence="7" id="KW-0677">Repeat</keyword>
<evidence type="ECO:0000256" key="6">
    <source>
        <dbReference type="ARBA" id="ARBA00022574"/>
    </source>
</evidence>
<accession>A0A1E4RP18</accession>
<evidence type="ECO:0000256" key="8">
    <source>
        <dbReference type="ARBA" id="ARBA00023242"/>
    </source>
</evidence>
<evidence type="ECO:0000256" key="11">
    <source>
        <dbReference type="PROSITE-ProRule" id="PRU00221"/>
    </source>
</evidence>
<keyword evidence="5" id="KW-0597">Phosphoprotein</keyword>
<organism evidence="16 17">
    <name type="scientific">Hyphopichia burtonii NRRL Y-1933</name>
    <dbReference type="NCBI Taxonomy" id="984485"/>
    <lineage>
        <taxon>Eukaryota</taxon>
        <taxon>Fungi</taxon>
        <taxon>Dikarya</taxon>
        <taxon>Ascomycota</taxon>
        <taxon>Saccharomycotina</taxon>
        <taxon>Pichiomycetes</taxon>
        <taxon>Debaryomycetaceae</taxon>
        <taxon>Hyphopichia</taxon>
    </lineage>
</organism>
<dbReference type="Pfam" id="PF08159">
    <property type="entry name" value="NUC153"/>
    <property type="match status" value="1"/>
</dbReference>
<feature type="domain" description="Nucleolar protein 10-like second" evidence="14">
    <location>
        <begin position="372"/>
        <end position="420"/>
    </location>
</feature>
<evidence type="ECO:0000259" key="15">
    <source>
        <dbReference type="Pfam" id="PF23098"/>
    </source>
</evidence>
<dbReference type="FunFam" id="2.130.10.10:FF:000537">
    <property type="entry name" value="Ribosome biogenesis protein ENP2"/>
    <property type="match status" value="1"/>
</dbReference>
<dbReference type="PROSITE" id="PS50082">
    <property type="entry name" value="WD_REPEATS_2"/>
    <property type="match status" value="1"/>
</dbReference>
<comment type="subcellular location">
    <subcellularLocation>
        <location evidence="1">Nucleus</location>
        <location evidence="1">Nucleolus</location>
    </subcellularLocation>
</comment>
<dbReference type="PANTHER" id="PTHR14927:SF0">
    <property type="entry name" value="NUCLEOLAR PROTEIN 10"/>
    <property type="match status" value="1"/>
</dbReference>
<dbReference type="OrthoDB" id="273340at2759"/>
<feature type="compositionally biased region" description="Basic and acidic residues" evidence="12">
    <location>
        <begin position="582"/>
        <end position="597"/>
    </location>
</feature>
<dbReference type="STRING" id="984485.A0A1E4RP18"/>
<name>A0A1E4RP18_9ASCO</name>
<dbReference type="InterPro" id="IPR001680">
    <property type="entry name" value="WD40_rpt"/>
</dbReference>
<dbReference type="InterPro" id="IPR056551">
    <property type="entry name" value="Beta-prop_NOL10_N"/>
</dbReference>
<feature type="region of interest" description="Disordered" evidence="12">
    <location>
        <begin position="629"/>
        <end position="685"/>
    </location>
</feature>
<dbReference type="AlphaFoldDB" id="A0A1E4RP18"/>
<feature type="domain" description="NUC153" evidence="13">
    <location>
        <begin position="480"/>
        <end position="508"/>
    </location>
</feature>
<dbReference type="GO" id="GO:0000462">
    <property type="term" value="P:maturation of SSU-rRNA from tricistronic rRNA transcript (SSU-rRNA, 5.8S rRNA, LSU-rRNA)"/>
    <property type="evidence" value="ECO:0007669"/>
    <property type="project" value="EnsemblFungi"/>
</dbReference>
<dbReference type="RefSeq" id="XP_020078087.1">
    <property type="nucleotide sequence ID" value="XM_020219257.1"/>
</dbReference>
<comment type="subunit">
    <text evidence="10">Component of the 90S pre-ribosomes.</text>
</comment>
<feature type="compositionally biased region" description="Acidic residues" evidence="12">
    <location>
        <begin position="535"/>
        <end position="552"/>
    </location>
</feature>
<dbReference type="Pfam" id="PF23097">
    <property type="entry name" value="NOL10_2nd"/>
    <property type="match status" value="1"/>
</dbReference>
<dbReference type="InterPro" id="IPR056550">
    <property type="entry name" value="NOL10_2nd"/>
</dbReference>
<feature type="region of interest" description="Disordered" evidence="12">
    <location>
        <begin position="494"/>
        <end position="603"/>
    </location>
</feature>
<comment type="function">
    <text evidence="9">May be involved in rRNA-processing and ribosome biosynthesis.</text>
</comment>
<evidence type="ECO:0000256" key="1">
    <source>
        <dbReference type="ARBA" id="ARBA00004604"/>
    </source>
</evidence>
<dbReference type="SUPFAM" id="SSF50978">
    <property type="entry name" value="WD40 repeat-like"/>
    <property type="match status" value="1"/>
</dbReference>
<dbReference type="InterPro" id="IPR015943">
    <property type="entry name" value="WD40/YVTN_repeat-like_dom_sf"/>
</dbReference>
<dbReference type="InterPro" id="IPR040382">
    <property type="entry name" value="NOL10/Enp2"/>
</dbReference>
<keyword evidence="6 11" id="KW-0853">WD repeat</keyword>
<keyword evidence="8" id="KW-0539">Nucleus</keyword>
<dbReference type="Gene3D" id="2.130.10.10">
    <property type="entry name" value="YVTN repeat-like/Quinoprotein amine dehydrogenase"/>
    <property type="match status" value="1"/>
</dbReference>
<evidence type="ECO:0000256" key="12">
    <source>
        <dbReference type="SAM" id="MobiDB-lite"/>
    </source>
</evidence>
<evidence type="ECO:0000256" key="7">
    <source>
        <dbReference type="ARBA" id="ARBA00022737"/>
    </source>
</evidence>
<sequence length="685" mass="78708">MVLKSTSAGNVSVYQVAGTNVSRSLPDWIAKKRKRALKNDIDYQNRIELIQDFEFSEASNRIKVTPDGQYAIATGTYKPQMHVYDFANLSLKFDRHTDCENVDFLILSNDWTKSIHLQNDRSIEFQTRGGIHYRTRIPKFGRDMTYNPVNCDLVVGASGNELYRLNLDQGRFLNPYILDTDQGVNSVDLNPVHGLLCAGLEDGTVEFWDPRSRQRAAKLFVADQLSEPTQVTTTKFRNDGLNFACGTSSGQSLIYDLRASTPSIVKDQGYGFEIKKIIWLDENSSDSDKILTSDKRIAKIWDRNDGKAFASMEPSVDINDVAYVKDSGMFFMANEGIPMHTYYIPNLGPAPKWCSFLDNVTEEMEEKPSDSVYSNYRFITRDEVGKLNLTHLIGTKVLRSYMHGFFIDTELFDKVNLIANPNSYRDQRDREIRKKIEKERESRIRSTGAVSNTKIKVNKDLASRLQERQGTNNAETVINDDRFKELFENPEFAVDEQSHEYKQLNPVKAEKDITKTRGLTAAEESDEDRLKGSQDENDDSESDESSSEDEETREQNKEKIQKEMEKLRRRKEAQAETNRFMNEMKEVKANTNPEEKSTQSFDSQVKKINKIAKDKAYDKNDARLRRHARGEAELTFVPKKQPKKQVKFKSDHDQEEDPEAAANKGRTKQRYDGRRRASRNAFRGM</sequence>
<evidence type="ECO:0000313" key="16">
    <source>
        <dbReference type="EMBL" id="ODV69020.1"/>
    </source>
</evidence>
<keyword evidence="17" id="KW-1185">Reference proteome</keyword>
<proteinExistence type="inferred from homology"/>
<keyword evidence="4" id="KW-0698">rRNA processing</keyword>
<evidence type="ECO:0000256" key="2">
    <source>
        <dbReference type="ARBA" id="ARBA00005264"/>
    </source>
</evidence>
<dbReference type="GO" id="GO:0032040">
    <property type="term" value="C:small-subunit processome"/>
    <property type="evidence" value="ECO:0007669"/>
    <property type="project" value="EnsemblFungi"/>
</dbReference>
<evidence type="ECO:0000256" key="5">
    <source>
        <dbReference type="ARBA" id="ARBA00022553"/>
    </source>
</evidence>
<feature type="repeat" description="WD" evidence="11">
    <location>
        <begin position="177"/>
        <end position="218"/>
    </location>
</feature>
<evidence type="ECO:0000259" key="13">
    <source>
        <dbReference type="Pfam" id="PF08159"/>
    </source>
</evidence>
<dbReference type="GeneID" id="30993807"/>
<feature type="compositionally biased region" description="Basic and acidic residues" evidence="12">
    <location>
        <begin position="553"/>
        <end position="566"/>
    </location>
</feature>
<comment type="similarity">
    <text evidence="2">Belongs to the WD repeat NOL10/ENP2 family.</text>
</comment>
<evidence type="ECO:0000256" key="3">
    <source>
        <dbReference type="ARBA" id="ARBA00022517"/>
    </source>
</evidence>